<feature type="compositionally biased region" description="Polar residues" evidence="1">
    <location>
        <begin position="593"/>
        <end position="603"/>
    </location>
</feature>
<feature type="region of interest" description="Disordered" evidence="1">
    <location>
        <begin position="670"/>
        <end position="845"/>
    </location>
</feature>
<dbReference type="SUPFAM" id="SSF49265">
    <property type="entry name" value="Fibronectin type III"/>
    <property type="match status" value="1"/>
</dbReference>
<feature type="compositionally biased region" description="Polar residues" evidence="1">
    <location>
        <begin position="1074"/>
        <end position="1091"/>
    </location>
</feature>
<feature type="region of interest" description="Disordered" evidence="1">
    <location>
        <begin position="241"/>
        <end position="430"/>
    </location>
</feature>
<feature type="region of interest" description="Disordered" evidence="1">
    <location>
        <begin position="463"/>
        <end position="520"/>
    </location>
</feature>
<feature type="compositionally biased region" description="Basic and acidic residues" evidence="1">
    <location>
        <begin position="373"/>
        <end position="425"/>
    </location>
</feature>
<dbReference type="InterPro" id="IPR003961">
    <property type="entry name" value="FN3_dom"/>
</dbReference>
<feature type="domain" description="Fibronectin type-III" evidence="2">
    <location>
        <begin position="54"/>
        <end position="142"/>
    </location>
</feature>
<feature type="compositionally biased region" description="Basic and acidic residues" evidence="1">
    <location>
        <begin position="944"/>
        <end position="972"/>
    </location>
</feature>
<feature type="compositionally biased region" description="Polar residues" evidence="1">
    <location>
        <begin position="997"/>
        <end position="1010"/>
    </location>
</feature>
<feature type="compositionally biased region" description="Polar residues" evidence="1">
    <location>
        <begin position="535"/>
        <end position="548"/>
    </location>
</feature>
<dbReference type="EMBL" id="ML991787">
    <property type="protein sequence ID" value="KAF2236108.1"/>
    <property type="molecule type" value="Genomic_DNA"/>
</dbReference>
<dbReference type="Proteomes" id="UP000800092">
    <property type="component" value="Unassembled WGS sequence"/>
</dbReference>
<accession>A0A6A6HE42</accession>
<feature type="region of interest" description="Disordered" evidence="1">
    <location>
        <begin position="133"/>
        <end position="229"/>
    </location>
</feature>
<proteinExistence type="predicted"/>
<feature type="compositionally biased region" description="Polar residues" evidence="1">
    <location>
        <begin position="761"/>
        <end position="777"/>
    </location>
</feature>
<feature type="compositionally biased region" description="Acidic residues" evidence="1">
    <location>
        <begin position="976"/>
        <end position="989"/>
    </location>
</feature>
<feature type="compositionally biased region" description="Basic and acidic residues" evidence="1">
    <location>
        <begin position="579"/>
        <end position="592"/>
    </location>
</feature>
<dbReference type="PROSITE" id="PS50853">
    <property type="entry name" value="FN3"/>
    <property type="match status" value="1"/>
</dbReference>
<evidence type="ECO:0000313" key="4">
    <source>
        <dbReference type="Proteomes" id="UP000800092"/>
    </source>
</evidence>
<sequence length="1161" mass="127155">MIGISYSLETLVVDLITYLRTVLVSVALTWLGYRTWQVVTKPVDDLINLLGLEVPATPSVSLAGVKSDGFILHWKVPHNRTSIVKYQLRLNGITIGETSHNETSISVTGLKSDHFYNVRVVAVNSSDFSSASCPIRVKTSSGDNGDRFESIEADSDAAENDKDGSDRPPKVKPYKLFQTASTPSPIAPSMTREHSGSQSHARRMTASRRSSPAIAMHEQPSSPIERRASYATAETVQQLTERLEGLRRETDEVEKQLAEEEEEYNGQRQTLMADRDKVRQELKDKDDKSRDIKKEMNGLENQVRQAENKQQKKEKILRQKQSERKRMEDDMARWSREIEENEEAVTRMRDEECQARAANEEKMAKLQSQYDQEVGKNRTVEDELHRTGLRVKDLEDQRKDEQDLGKEGDDGGQERREAEEERHANENLNKLQSQYTRAFAGVQQARSMLTQSCQMLDYLQQSQPPQSHAFSPTPSLESVPLQNPSLRRRQIPTFRTLDSSPITGFPTTTGGSHSGSITSISPALTAPPWISMNTMALSDSAPGSSLSRSDVDQLTGGAPMSPTAHSLLPSGLLGDDPSEEGHDEGVADERTSDGSNSGSQSRVGFNLGDRQVTGLTSGDRSSGAFSGPDNLPGGFPVAENWSTNPSADDKLPGLGAIQERQSSGFVAQTSRNVGADNPHSPASASSHSPSGFASPRDSAPSLHQTASDSLMDSDRRSIRSTGSNRGTAGAHSRFHNIFGFTRSRTNTNPESEGLPALGSLPPNQSQSMPRQDQSTTDPAEVQLRGGSRSNHLLGHVSNVFGRSSARNAKENTGERWPYPFTSDDRTRSPRPLSTHSSELPRPDDNALINAFNPMMARQSSPIYPDWLAMTSTHSFSRHPSRRASEQYSQSGGFPYGETLVESDPPDIPSEPATPPQAPIGTKPSKRAQTTGRLNPAAKSFNIFSRDKKEEKGDKTEKTEKTKSKSKGKEKESAPVVEDEKDDQSTDDSPSDFRFSKDTPSLYTTDSQTDPGESLERPDSLTRSLSHTASESQTPSSATKESKWHHKITRKGSTSNFPHLSSLTSKGSVKGKTSGFFSSRKNNDVPTPTSDTPTREDVEGDGQSGQSKSGDLLDDGRSRSSGLSWSSITKRMTRKGDKTPSIGDLSLASETLDDDAEGSQEA</sequence>
<dbReference type="OrthoDB" id="5572782at2759"/>
<dbReference type="CDD" id="cd00063">
    <property type="entry name" value="FN3"/>
    <property type="match status" value="1"/>
</dbReference>
<feature type="compositionally biased region" description="Basic and acidic residues" evidence="1">
    <location>
        <begin position="273"/>
        <end position="297"/>
    </location>
</feature>
<feature type="compositionally biased region" description="Polar residues" evidence="1">
    <location>
        <begin position="133"/>
        <end position="143"/>
    </location>
</feature>
<dbReference type="InterPro" id="IPR013783">
    <property type="entry name" value="Ig-like_fold"/>
</dbReference>
<feature type="region of interest" description="Disordered" evidence="1">
    <location>
        <begin position="877"/>
        <end position="1161"/>
    </location>
</feature>
<keyword evidence="4" id="KW-1185">Reference proteome</keyword>
<evidence type="ECO:0000313" key="3">
    <source>
        <dbReference type="EMBL" id="KAF2236108.1"/>
    </source>
</evidence>
<dbReference type="Pfam" id="PF00041">
    <property type="entry name" value="fn3"/>
    <property type="match status" value="1"/>
</dbReference>
<dbReference type="Gene3D" id="2.60.40.10">
    <property type="entry name" value="Immunoglobulins"/>
    <property type="match status" value="1"/>
</dbReference>
<evidence type="ECO:0000259" key="2">
    <source>
        <dbReference type="PROSITE" id="PS50853"/>
    </source>
</evidence>
<name>A0A6A6HE42_VIRVR</name>
<dbReference type="InterPro" id="IPR036116">
    <property type="entry name" value="FN3_sf"/>
</dbReference>
<feature type="compositionally biased region" description="Acidic residues" evidence="1">
    <location>
        <begin position="1150"/>
        <end position="1161"/>
    </location>
</feature>
<feature type="compositionally biased region" description="Polar residues" evidence="1">
    <location>
        <begin position="1020"/>
        <end position="1038"/>
    </location>
</feature>
<protein>
    <recommendedName>
        <fullName evidence="2">Fibronectin type-III domain-containing protein</fullName>
    </recommendedName>
</protein>
<dbReference type="SMART" id="SM00060">
    <property type="entry name" value="FN3"/>
    <property type="match status" value="1"/>
</dbReference>
<organism evidence="3 4">
    <name type="scientific">Viridothelium virens</name>
    <name type="common">Speckled blister lichen</name>
    <name type="synonym">Trypethelium virens</name>
    <dbReference type="NCBI Taxonomy" id="1048519"/>
    <lineage>
        <taxon>Eukaryota</taxon>
        <taxon>Fungi</taxon>
        <taxon>Dikarya</taxon>
        <taxon>Ascomycota</taxon>
        <taxon>Pezizomycotina</taxon>
        <taxon>Dothideomycetes</taxon>
        <taxon>Dothideomycetes incertae sedis</taxon>
        <taxon>Trypetheliales</taxon>
        <taxon>Trypetheliaceae</taxon>
        <taxon>Viridothelium</taxon>
    </lineage>
</organism>
<feature type="compositionally biased region" description="Polar residues" evidence="1">
    <location>
        <begin position="463"/>
        <end position="485"/>
    </location>
</feature>
<feature type="compositionally biased region" description="Polar residues" evidence="1">
    <location>
        <begin position="701"/>
        <end position="710"/>
    </location>
</feature>
<feature type="compositionally biased region" description="Low complexity" evidence="1">
    <location>
        <begin position="503"/>
        <end position="520"/>
    </location>
</feature>
<feature type="region of interest" description="Disordered" evidence="1">
    <location>
        <begin position="535"/>
        <end position="653"/>
    </location>
</feature>
<evidence type="ECO:0000256" key="1">
    <source>
        <dbReference type="SAM" id="MobiDB-lite"/>
    </source>
</evidence>
<dbReference type="AlphaFoldDB" id="A0A6A6HE42"/>
<feature type="compositionally biased region" description="Low complexity" evidence="1">
    <location>
        <begin position="678"/>
        <end position="695"/>
    </location>
</feature>
<feature type="compositionally biased region" description="Basic and acidic residues" evidence="1">
    <location>
        <begin position="241"/>
        <end position="258"/>
    </location>
</feature>
<feature type="compositionally biased region" description="Basic and acidic residues" evidence="1">
    <location>
        <begin position="159"/>
        <end position="169"/>
    </location>
</feature>
<feature type="compositionally biased region" description="Polar residues" evidence="1">
    <location>
        <begin position="613"/>
        <end position="624"/>
    </location>
</feature>
<feature type="compositionally biased region" description="Polar residues" evidence="1">
    <location>
        <begin position="1050"/>
        <end position="1066"/>
    </location>
</feature>
<feature type="compositionally biased region" description="Basic and acidic residues" evidence="1">
    <location>
        <begin position="306"/>
        <end position="364"/>
    </location>
</feature>
<feature type="compositionally biased region" description="Pro residues" evidence="1">
    <location>
        <begin position="905"/>
        <end position="917"/>
    </location>
</feature>
<gene>
    <name evidence="3" type="ORF">EV356DRAFT_565844</name>
</gene>
<reference evidence="3" key="1">
    <citation type="journal article" date="2020" name="Stud. Mycol.">
        <title>101 Dothideomycetes genomes: a test case for predicting lifestyles and emergence of pathogens.</title>
        <authorList>
            <person name="Haridas S."/>
            <person name="Albert R."/>
            <person name="Binder M."/>
            <person name="Bloem J."/>
            <person name="Labutti K."/>
            <person name="Salamov A."/>
            <person name="Andreopoulos B."/>
            <person name="Baker S."/>
            <person name="Barry K."/>
            <person name="Bills G."/>
            <person name="Bluhm B."/>
            <person name="Cannon C."/>
            <person name="Castanera R."/>
            <person name="Culley D."/>
            <person name="Daum C."/>
            <person name="Ezra D."/>
            <person name="Gonzalez J."/>
            <person name="Henrissat B."/>
            <person name="Kuo A."/>
            <person name="Liang C."/>
            <person name="Lipzen A."/>
            <person name="Lutzoni F."/>
            <person name="Magnuson J."/>
            <person name="Mondo S."/>
            <person name="Nolan M."/>
            <person name="Ohm R."/>
            <person name="Pangilinan J."/>
            <person name="Park H.-J."/>
            <person name="Ramirez L."/>
            <person name="Alfaro M."/>
            <person name="Sun H."/>
            <person name="Tritt A."/>
            <person name="Yoshinaga Y."/>
            <person name="Zwiers L.-H."/>
            <person name="Turgeon B."/>
            <person name="Goodwin S."/>
            <person name="Spatafora J."/>
            <person name="Crous P."/>
            <person name="Grigoriev I."/>
        </authorList>
    </citation>
    <scope>NUCLEOTIDE SEQUENCE</scope>
    <source>
        <strain evidence="3">Tuck. ex Michener</strain>
    </source>
</reference>